<reference evidence="9" key="3">
    <citation type="submission" date="2025-08" db="UniProtKB">
        <authorList>
            <consortium name="Ensembl"/>
        </authorList>
    </citation>
    <scope>IDENTIFICATION</scope>
    <source>
        <strain evidence="9">JP 163 A</strain>
    </source>
</reference>
<evidence type="ECO:0000256" key="4">
    <source>
        <dbReference type="ARBA" id="ARBA00023136"/>
    </source>
</evidence>
<dbReference type="InterPro" id="IPR003599">
    <property type="entry name" value="Ig_sub"/>
</dbReference>
<dbReference type="InterPro" id="IPR051117">
    <property type="entry name" value="TRG_var/const_region"/>
</dbReference>
<dbReference type="AlphaFoldDB" id="A0A3B5R804"/>
<dbReference type="Ensembl" id="ENSXMAT00000022189.1">
    <property type="protein sequence ID" value="ENSXMAP00000038950.1"/>
    <property type="gene ID" value="ENSXMAG00000027640.1"/>
</dbReference>
<protein>
    <recommendedName>
        <fullName evidence="8">Ig-like domain-containing protein</fullName>
    </recommendedName>
</protein>
<evidence type="ECO:0000256" key="1">
    <source>
        <dbReference type="ARBA" id="ARBA00004370"/>
    </source>
</evidence>
<dbReference type="PANTHER" id="PTHR19256:SF65">
    <property type="entry name" value="T CELL RECEPTOR GAMMA CONSTANT 1-RELATED"/>
    <property type="match status" value="1"/>
</dbReference>
<keyword evidence="10" id="KW-1185">Reference proteome</keyword>
<feature type="domain" description="Ig-like" evidence="8">
    <location>
        <begin position="17"/>
        <end position="97"/>
    </location>
</feature>
<reference evidence="9" key="4">
    <citation type="submission" date="2025-09" db="UniProtKB">
        <authorList>
            <consortium name="Ensembl"/>
        </authorList>
    </citation>
    <scope>IDENTIFICATION</scope>
    <source>
        <strain evidence="9">JP 163 A</strain>
    </source>
</reference>
<dbReference type="InterPro" id="IPR036179">
    <property type="entry name" value="Ig-like_dom_sf"/>
</dbReference>
<proteinExistence type="predicted"/>
<dbReference type="InterPro" id="IPR007110">
    <property type="entry name" value="Ig-like_dom"/>
</dbReference>
<dbReference type="PANTHER" id="PTHR19256">
    <property type="entry name" value="T-CELL RECEPTOR GAMMA CHAIN"/>
    <property type="match status" value="1"/>
</dbReference>
<dbReference type="Proteomes" id="UP000002852">
    <property type="component" value="Unassembled WGS sequence"/>
</dbReference>
<organism evidence="9 10">
    <name type="scientific">Xiphophorus maculatus</name>
    <name type="common">Southern platyfish</name>
    <name type="synonym">Platypoecilus maculatus</name>
    <dbReference type="NCBI Taxonomy" id="8083"/>
    <lineage>
        <taxon>Eukaryota</taxon>
        <taxon>Metazoa</taxon>
        <taxon>Chordata</taxon>
        <taxon>Craniata</taxon>
        <taxon>Vertebrata</taxon>
        <taxon>Euteleostomi</taxon>
        <taxon>Actinopterygii</taxon>
        <taxon>Neopterygii</taxon>
        <taxon>Teleostei</taxon>
        <taxon>Neoteleostei</taxon>
        <taxon>Acanthomorphata</taxon>
        <taxon>Ovalentaria</taxon>
        <taxon>Atherinomorphae</taxon>
        <taxon>Cyprinodontiformes</taxon>
        <taxon>Poeciliidae</taxon>
        <taxon>Poeciliinae</taxon>
        <taxon>Xiphophorus</taxon>
    </lineage>
</organism>
<dbReference type="InterPro" id="IPR013106">
    <property type="entry name" value="Ig_V-set"/>
</dbReference>
<evidence type="ECO:0000313" key="9">
    <source>
        <dbReference type="Ensembl" id="ENSXMAP00000038950.1"/>
    </source>
</evidence>
<feature type="domain" description="Ig-like" evidence="8">
    <location>
        <begin position="112"/>
        <end position="209"/>
    </location>
</feature>
<dbReference type="InterPro" id="IPR013783">
    <property type="entry name" value="Ig-like_fold"/>
</dbReference>
<keyword evidence="3" id="KW-1133">Transmembrane helix</keyword>
<keyword evidence="5" id="KW-0675">Receptor</keyword>
<sequence length="209" mass="23655">MATQLVQDHLTLTRRTGQSISISCGGTGPCYDEYTFWYQKKETETFKIIFRYHKSSCAIMNRYDHPQKNDFSSEKIQNGCSLKIENVREDHSASYYCGCWKSGSGSHTVKKPEVTVCPVKTEGRVEGDTALMCLASAMYPPLVRISWKRQKGSKEEPAPAEEKQQELSGSKSSAVIRLVKNETLYNYEYICEVQHEGVKTETPTAESKL</sequence>
<dbReference type="SMART" id="SM00409">
    <property type="entry name" value="IG"/>
    <property type="match status" value="2"/>
</dbReference>
<dbReference type="Pfam" id="PF07686">
    <property type="entry name" value="V-set"/>
    <property type="match status" value="1"/>
</dbReference>
<keyword evidence="4" id="KW-0472">Membrane</keyword>
<evidence type="ECO:0000259" key="8">
    <source>
        <dbReference type="PROSITE" id="PS50835"/>
    </source>
</evidence>
<accession>A0A3B5R804</accession>
<keyword evidence="2" id="KW-0812">Transmembrane</keyword>
<keyword evidence="6" id="KW-0393">Immunoglobulin domain</keyword>
<reference evidence="10" key="2">
    <citation type="journal article" date="2013" name="Nat. Genet.">
        <title>The genome of the platyfish, Xiphophorus maculatus, provides insights into evolutionary adaptation and several complex traits.</title>
        <authorList>
            <person name="Schartl M."/>
            <person name="Walter R.B."/>
            <person name="Shen Y."/>
            <person name="Garcia T."/>
            <person name="Catchen J."/>
            <person name="Amores A."/>
            <person name="Braasch I."/>
            <person name="Chalopin D."/>
            <person name="Volff J.N."/>
            <person name="Lesch K.P."/>
            <person name="Bisazza A."/>
            <person name="Minx P."/>
            <person name="Hillier L."/>
            <person name="Wilson R.K."/>
            <person name="Fuerstenberg S."/>
            <person name="Boore J."/>
            <person name="Searle S."/>
            <person name="Postlethwait J.H."/>
            <person name="Warren W.C."/>
        </authorList>
    </citation>
    <scope>NUCLEOTIDE SEQUENCE [LARGE SCALE GENOMIC DNA]</scope>
    <source>
        <strain evidence="10">JP 163 A</strain>
    </source>
</reference>
<name>A0A3B5R804_XIPMA</name>
<evidence type="ECO:0000256" key="2">
    <source>
        <dbReference type="ARBA" id="ARBA00022692"/>
    </source>
</evidence>
<feature type="compositionally biased region" description="Basic and acidic residues" evidence="7">
    <location>
        <begin position="152"/>
        <end position="165"/>
    </location>
</feature>
<feature type="region of interest" description="Disordered" evidence="7">
    <location>
        <begin position="150"/>
        <end position="172"/>
    </location>
</feature>
<dbReference type="GeneTree" id="ENSGT00940000168894"/>
<evidence type="ECO:0000313" key="10">
    <source>
        <dbReference type="Proteomes" id="UP000002852"/>
    </source>
</evidence>
<evidence type="ECO:0000256" key="6">
    <source>
        <dbReference type="ARBA" id="ARBA00023319"/>
    </source>
</evidence>
<evidence type="ECO:0000256" key="7">
    <source>
        <dbReference type="SAM" id="MobiDB-lite"/>
    </source>
</evidence>
<reference evidence="10" key="1">
    <citation type="submission" date="2012-01" db="EMBL/GenBank/DDBJ databases">
        <authorList>
            <person name="Walter R."/>
            <person name="Schartl M."/>
            <person name="Warren W."/>
        </authorList>
    </citation>
    <scope>NUCLEOTIDE SEQUENCE [LARGE SCALE GENOMIC DNA]</scope>
    <source>
        <strain evidence="10">JP 163 A</strain>
    </source>
</reference>
<dbReference type="GO" id="GO:0016020">
    <property type="term" value="C:membrane"/>
    <property type="evidence" value="ECO:0007669"/>
    <property type="project" value="UniProtKB-SubCell"/>
</dbReference>
<dbReference type="Gene3D" id="2.60.40.10">
    <property type="entry name" value="Immunoglobulins"/>
    <property type="match status" value="2"/>
</dbReference>
<comment type="subcellular location">
    <subcellularLocation>
        <location evidence="1">Membrane</location>
    </subcellularLocation>
</comment>
<evidence type="ECO:0000256" key="3">
    <source>
        <dbReference type="ARBA" id="ARBA00022989"/>
    </source>
</evidence>
<evidence type="ECO:0000256" key="5">
    <source>
        <dbReference type="ARBA" id="ARBA00023170"/>
    </source>
</evidence>
<dbReference type="SUPFAM" id="SSF48726">
    <property type="entry name" value="Immunoglobulin"/>
    <property type="match status" value="2"/>
</dbReference>
<dbReference type="PROSITE" id="PS50835">
    <property type="entry name" value="IG_LIKE"/>
    <property type="match status" value="2"/>
</dbReference>